<accession>A0A378QL70</accession>
<name>A0A378QL70_MORLA</name>
<protein>
    <submittedName>
        <fullName evidence="2">Integrase core domain</fullName>
    </submittedName>
</protein>
<dbReference type="Pfam" id="PF00665">
    <property type="entry name" value="rve"/>
    <property type="match status" value="1"/>
</dbReference>
<evidence type="ECO:0000313" key="3">
    <source>
        <dbReference type="Proteomes" id="UP000254107"/>
    </source>
</evidence>
<dbReference type="InterPro" id="IPR012337">
    <property type="entry name" value="RNaseH-like_sf"/>
</dbReference>
<dbReference type="Proteomes" id="UP000254107">
    <property type="component" value="Unassembled WGS sequence"/>
</dbReference>
<dbReference type="AlphaFoldDB" id="A0A378QL70"/>
<evidence type="ECO:0000313" key="2">
    <source>
        <dbReference type="EMBL" id="STZ01200.1"/>
    </source>
</evidence>
<dbReference type="SUPFAM" id="SSF53098">
    <property type="entry name" value="Ribonuclease H-like"/>
    <property type="match status" value="1"/>
</dbReference>
<dbReference type="GO" id="GO:0015074">
    <property type="term" value="P:DNA integration"/>
    <property type="evidence" value="ECO:0007669"/>
    <property type="project" value="InterPro"/>
</dbReference>
<feature type="domain" description="Integrase catalytic" evidence="1">
    <location>
        <begin position="14"/>
        <end position="84"/>
    </location>
</feature>
<evidence type="ECO:0000259" key="1">
    <source>
        <dbReference type="Pfam" id="PF00665"/>
    </source>
</evidence>
<proteinExistence type="predicted"/>
<dbReference type="InterPro" id="IPR001584">
    <property type="entry name" value="Integrase_cat-core"/>
</dbReference>
<reference evidence="2 3" key="1">
    <citation type="submission" date="2018-06" db="EMBL/GenBank/DDBJ databases">
        <authorList>
            <consortium name="Pathogen Informatics"/>
            <person name="Doyle S."/>
        </authorList>
    </citation>
    <scope>NUCLEOTIDE SEQUENCE [LARGE SCALE GENOMIC DNA]</scope>
    <source>
        <strain evidence="2 3">NCTC7911</strain>
    </source>
</reference>
<gene>
    <name evidence="2" type="ORF">NCTC7911_02622</name>
</gene>
<sequence length="86" mass="10079">MKSNDNSSNSTAYHKLYPSPIIDLFNGEIVSYTIKDRPTYELVKEMLDDALDKLSQEKMDDKPIIHSDRGWHYQMSHYQQTLKDKA</sequence>
<organism evidence="2 3">
    <name type="scientific">Moraxella lacunata</name>
    <dbReference type="NCBI Taxonomy" id="477"/>
    <lineage>
        <taxon>Bacteria</taxon>
        <taxon>Pseudomonadati</taxon>
        <taxon>Pseudomonadota</taxon>
        <taxon>Gammaproteobacteria</taxon>
        <taxon>Moraxellales</taxon>
        <taxon>Moraxellaceae</taxon>
        <taxon>Moraxella</taxon>
    </lineage>
</organism>
<keyword evidence="3" id="KW-1185">Reference proteome</keyword>
<dbReference type="EMBL" id="UGQC01000001">
    <property type="protein sequence ID" value="STZ01200.1"/>
    <property type="molecule type" value="Genomic_DNA"/>
</dbReference>